<protein>
    <submittedName>
        <fullName evidence="1">Uncharacterized protein</fullName>
    </submittedName>
</protein>
<proteinExistence type="predicted"/>
<accession>A0A2T8FDD9</accession>
<comment type="caution">
    <text evidence="1">The sequence shown here is derived from an EMBL/GenBank/DDBJ whole genome shotgun (WGS) entry which is preliminary data.</text>
</comment>
<dbReference type="EMBL" id="QDGZ01000002">
    <property type="protein sequence ID" value="PVG83726.1"/>
    <property type="molecule type" value="Genomic_DNA"/>
</dbReference>
<reference evidence="1 2" key="1">
    <citation type="submission" date="2018-04" db="EMBL/GenBank/DDBJ databases">
        <title>Genome of Nocardioides gansuensis WSJ-1.</title>
        <authorList>
            <person name="Wu S."/>
            <person name="Wang G."/>
        </authorList>
    </citation>
    <scope>NUCLEOTIDE SEQUENCE [LARGE SCALE GENOMIC DNA]</scope>
    <source>
        <strain evidence="1 2">WSJ-1</strain>
    </source>
</reference>
<organism evidence="1 2">
    <name type="scientific">Nocardioides gansuensis</name>
    <dbReference type="NCBI Taxonomy" id="2138300"/>
    <lineage>
        <taxon>Bacteria</taxon>
        <taxon>Bacillati</taxon>
        <taxon>Actinomycetota</taxon>
        <taxon>Actinomycetes</taxon>
        <taxon>Propionibacteriales</taxon>
        <taxon>Nocardioidaceae</taxon>
        <taxon>Nocardioides</taxon>
    </lineage>
</organism>
<evidence type="ECO:0000313" key="2">
    <source>
        <dbReference type="Proteomes" id="UP000246018"/>
    </source>
</evidence>
<dbReference type="Proteomes" id="UP000246018">
    <property type="component" value="Unassembled WGS sequence"/>
</dbReference>
<keyword evidence="2" id="KW-1185">Reference proteome</keyword>
<name>A0A2T8FDD9_9ACTN</name>
<evidence type="ECO:0000313" key="1">
    <source>
        <dbReference type="EMBL" id="PVG83726.1"/>
    </source>
</evidence>
<dbReference type="AlphaFoldDB" id="A0A2T8FDD9"/>
<gene>
    <name evidence="1" type="ORF">DDE18_05250</name>
</gene>
<sequence length="251" mass="26757">MAQLSLEDAAVEELFNTALTHGLLAITSATIVGHPSTRPGRQPSASKLLRDLVKTFGESEGVCRVPTNERDSPNPFGVFGDDYQPPSEVAINTLLLSEALELADAARHGSGPTGQLTSAHISALEALDAHPALRAIGDAKRDLDWSGGVVADAHETARAAEYLEMLSDEEMERRAEAVSESPIAPAWDDYPELQDCPVCGYASLIPTGGDEMGYGITAGTCFVCSYARSEDAAHELQFSAEIQRLSDKDPD</sequence>